<dbReference type="InterPro" id="IPR001965">
    <property type="entry name" value="Znf_PHD"/>
</dbReference>
<evidence type="ECO:0000313" key="16">
    <source>
        <dbReference type="EMBL" id="KAE9985698.1"/>
    </source>
</evidence>
<dbReference type="PROSITE" id="PS51194">
    <property type="entry name" value="HELICASE_CTER"/>
    <property type="match status" value="1"/>
</dbReference>
<keyword evidence="6" id="KW-0378">Hydrolase</keyword>
<feature type="region of interest" description="Disordered" evidence="11">
    <location>
        <begin position="1335"/>
        <end position="1461"/>
    </location>
</feature>
<dbReference type="Gene3D" id="3.40.50.10810">
    <property type="entry name" value="Tandem AAA-ATPase domain"/>
    <property type="match status" value="1"/>
</dbReference>
<dbReference type="InterPro" id="IPR041684">
    <property type="entry name" value="Znf-PHD-like"/>
</dbReference>
<keyword evidence="5 10" id="KW-0863">Zinc-finger</keyword>
<dbReference type="PROSITE" id="PS50016">
    <property type="entry name" value="ZF_PHD_2"/>
    <property type="match status" value="1"/>
</dbReference>
<dbReference type="InterPro" id="IPR056616">
    <property type="entry name" value="Chromo_MIT1"/>
</dbReference>
<dbReference type="Gene3D" id="3.30.40.10">
    <property type="entry name" value="Zinc/RING finger domain, C3HC4 (zinc finger)"/>
    <property type="match status" value="1"/>
</dbReference>
<keyword evidence="4" id="KW-0547">Nucleotide-binding</keyword>
<evidence type="ECO:0000256" key="11">
    <source>
        <dbReference type="SAM" id="MobiDB-lite"/>
    </source>
</evidence>
<comment type="caution">
    <text evidence="16">The sequence shown here is derived from an EMBL/GenBank/DDBJ whole genome shotgun (WGS) entry which is preliminary data.</text>
</comment>
<evidence type="ECO:0000256" key="5">
    <source>
        <dbReference type="ARBA" id="ARBA00022771"/>
    </source>
</evidence>
<dbReference type="Proteomes" id="UP000490939">
    <property type="component" value="Unassembled WGS sequence"/>
</dbReference>
<dbReference type="PROSITE" id="PS01359">
    <property type="entry name" value="ZF_PHD_1"/>
    <property type="match status" value="1"/>
</dbReference>
<dbReference type="GO" id="GO:0003677">
    <property type="term" value="F:DNA binding"/>
    <property type="evidence" value="ECO:0007669"/>
    <property type="project" value="TreeGrafter"/>
</dbReference>
<keyword evidence="8" id="KW-0067">ATP-binding</keyword>
<dbReference type="InterPro" id="IPR019786">
    <property type="entry name" value="Zinc_finger_PHD-type_CS"/>
</dbReference>
<dbReference type="CDD" id="cd17919">
    <property type="entry name" value="DEXHc_Snf"/>
    <property type="match status" value="1"/>
</dbReference>
<dbReference type="InterPro" id="IPR040934">
    <property type="entry name" value="Znf-CCCH_6"/>
</dbReference>
<evidence type="ECO:0000259" key="14">
    <source>
        <dbReference type="PROSITE" id="PS51194"/>
    </source>
</evidence>
<keyword evidence="7" id="KW-0862">Zinc</keyword>
<sequence length="1643" mass="185771">MVTSSAARSRTGSSSVATSRPGSRRAESQSAVEDSAQPSPIHLASESPDANSNADSDAEMLDQEEGPEKRWFKEVLIEEPEGFDRNDYELLDSIVDKVLEEEVDENGLVYKVRFRDRHEGTISFDKLLDLENGKEALEKQAAGLNSESDFEAPAEPESESSEEEEMVEPRRTRARLSRGKAMTNFSSIQLSETDSDEEITTRKSTRGRPSRGRPQPSRKSKRRRSDSSEEQEEESEDEESSRRRSGRRPAPRNKDFGQSRLSFAKHNGRTRGSRMEPSDDEIEDDDESSDDAINLLRSDVVPKRKRRKLHQLETVNSRSRKNAKPIQEATRRSGRETRHQYNMEEVGEGEIYRSDSDSRPVAAPKVTGAKEAFKPLARGNKFRERHMQYCDTCKNSGNAAGQLVFCQGCSLSYHRACLGPRGGREHLVTKIDEDDFVLQCRRCVNMPQKKDIHAPNLARCQDCNGIGASCIPFRTRKSPAEEQREREQNGGQDPIADISPSLINNSANVMFRCIQCTRPFHYHHLESRNRFSNPEHDDEDSANNRFTEYSKDWTCKQCVDMLGKVSGLVAWRPTDANSYDPSLDVSIVDEDDKEYLIKWENRSYLQSVWMPGAWTWGVIAPVMRKAFFNKQASPKLTTEDAIPEEWVRIDIVLDVKYSNRVDIQGYEIDKARIKEVDTALIKYKGLGYEDAVWEAVPGPEDGERWTDFVTAYNDWVLGRYTTLPAVAHLRSRIEKVRSGKFKEKAKQPDNLVGGELMKYQVDGLNWLYYQWYQQKNGILADEMGLGKTIQIIAFLATMVQDIKCYPFLVVVPNSTCPNWRREIKQWAPQLRVVTYYGSAKARQMAYEHELFPDKSKTLHCHVVITSYDSVVDESSRKFLKAVNWQGLIVDEGQRLKNDESILHNCLAGLKIPFRILLTGTPLQNNARELFNLLQFLDDKINASQMEEEFADMTNEKIVKLHGLIRPFILRRTKLQVLSFLPAMAQIILPVSMSVLQKRTYRSILEQRPELLRSLFSQGTLKKDERVGLNNILMQLRKCLCHPFVFNQAIEERHLDQTVTHANLVEASSKLQLLDVLLPKLQAAGHRVLIFSQFLNMLDIMEDFLEGMGMAYQRLDGNIPALEKQKRIDEYNSKNSQSFAFLLSTRAGGVGINLATADTVIILDPDFNPHQDIQAISRAHRIGQTKKVLCFQLMTRNSAEEKIMQMGRKKMALDEVVINKLDEEDVEEKDMEGILKHGMAEIFNDDNPEQVIKYDEDSVDKLLDRTMIENTKSDKDDTAESQFSFARVWANDTAALQETLEVVEEEHAPDASFWEKILQEREKEAAERAARAKLDLGRGKRQRRDVNYDGTDSNLPVEVNRIGSISPELDLPPITPEKPKRNRKRHNSADDSDTDFQASESEQESADEQDVGHVDPRDLAEATSKAGTTGAILGGSQKPRTIGGTQQPPAMKKGPPKAPAFKRAQLKDPRLPADPNARMTNGKAYPPVRACNLCNQTHFVGSCPLKQAGPEHCNICGMAHYGHGRVCPHFKSETQVRQMIDTLQQSLEPKYIVDAAKKYLKGLKGHLVQDKRKAAEKKAGYVNGMPPNGTNVQGLNGSARPNMAVAGPMAGPSNGANGQIGVQQPTVPWDQLPVEDRLMIMTQN</sequence>
<feature type="compositionally biased region" description="Acidic residues" evidence="11">
    <location>
        <begin position="56"/>
        <end position="65"/>
    </location>
</feature>
<evidence type="ECO:0000313" key="17">
    <source>
        <dbReference type="EMBL" id="KAE9987071.1"/>
    </source>
</evidence>
<dbReference type="GO" id="GO:0003682">
    <property type="term" value="F:chromatin binding"/>
    <property type="evidence" value="ECO:0007669"/>
    <property type="project" value="TreeGrafter"/>
</dbReference>
<feature type="region of interest" description="Disordered" evidence="11">
    <location>
        <begin position="477"/>
        <end position="498"/>
    </location>
</feature>
<dbReference type="PANTHER" id="PTHR45623">
    <property type="entry name" value="CHROMODOMAIN-HELICASE-DNA-BINDING PROTEIN 3-RELATED-RELATED"/>
    <property type="match status" value="1"/>
</dbReference>
<gene>
    <name evidence="15" type="ORF">BLS_006083</name>
    <name evidence="16" type="ORF">EG327_004619</name>
    <name evidence="17" type="ORF">EG328_003853</name>
</gene>
<comment type="subcellular location">
    <subcellularLocation>
        <location evidence="1">Nucleus</location>
    </subcellularLocation>
</comment>
<dbReference type="SMART" id="SM00490">
    <property type="entry name" value="HELICc"/>
    <property type="match status" value="1"/>
</dbReference>
<dbReference type="GO" id="GO:0016887">
    <property type="term" value="F:ATP hydrolysis activity"/>
    <property type="evidence" value="ECO:0007669"/>
    <property type="project" value="TreeGrafter"/>
</dbReference>
<feature type="compositionally biased region" description="Acidic residues" evidence="11">
    <location>
        <begin position="148"/>
        <end position="166"/>
    </location>
</feature>
<dbReference type="Proteomes" id="UP000447873">
    <property type="component" value="Unassembled WGS sequence"/>
</dbReference>
<dbReference type="InterPro" id="IPR027417">
    <property type="entry name" value="P-loop_NTPase"/>
</dbReference>
<feature type="compositionally biased region" description="Basic and acidic residues" evidence="11">
    <location>
        <begin position="478"/>
        <end position="488"/>
    </location>
</feature>
<proteinExistence type="predicted"/>
<dbReference type="Pfam" id="PF18585">
    <property type="entry name" value="zf-CCCH_6"/>
    <property type="match status" value="1"/>
</dbReference>
<dbReference type="SUPFAM" id="SSF57903">
    <property type="entry name" value="FYVE/PHD zinc finger"/>
    <property type="match status" value="1"/>
</dbReference>
<evidence type="ECO:0000256" key="10">
    <source>
        <dbReference type="PROSITE-ProRule" id="PRU00146"/>
    </source>
</evidence>
<feature type="compositionally biased region" description="Polar residues" evidence="11">
    <location>
        <begin position="28"/>
        <end position="38"/>
    </location>
</feature>
<evidence type="ECO:0000256" key="1">
    <source>
        <dbReference type="ARBA" id="ARBA00004123"/>
    </source>
</evidence>
<keyword evidence="3" id="KW-0479">Metal-binding</keyword>
<name>A0A8H3VEP9_VENIN</name>
<dbReference type="Gene3D" id="3.40.50.300">
    <property type="entry name" value="P-loop containing nucleotide triphosphate hydrolases"/>
    <property type="match status" value="1"/>
</dbReference>
<dbReference type="Pfam" id="PF23614">
    <property type="entry name" value="DUF7141"/>
    <property type="match status" value="1"/>
</dbReference>
<dbReference type="Pfam" id="PF23615">
    <property type="entry name" value="Chromo_MIT1"/>
    <property type="match status" value="1"/>
</dbReference>
<feature type="compositionally biased region" description="Basic and acidic residues" evidence="11">
    <location>
        <begin position="1409"/>
        <end position="1419"/>
    </location>
</feature>
<evidence type="ECO:0000259" key="12">
    <source>
        <dbReference type="PROSITE" id="PS50016"/>
    </source>
</evidence>
<feature type="region of interest" description="Disordered" evidence="11">
    <location>
        <begin position="138"/>
        <end position="339"/>
    </location>
</feature>
<feature type="compositionally biased region" description="Polar residues" evidence="11">
    <location>
        <begin position="183"/>
        <end position="192"/>
    </location>
</feature>
<dbReference type="InterPro" id="IPR016197">
    <property type="entry name" value="Chromo-like_dom_sf"/>
</dbReference>
<feature type="compositionally biased region" description="Acidic residues" evidence="11">
    <location>
        <begin position="228"/>
        <end position="239"/>
    </location>
</feature>
<comment type="subunit">
    <text evidence="2">Component of the NuA4 histone acetyltransferase complex.</text>
</comment>
<dbReference type="EMBL" id="WNWR01000273">
    <property type="protein sequence ID" value="KAE9985698.1"/>
    <property type="molecule type" value="Genomic_DNA"/>
</dbReference>
<feature type="domain" description="Helicase C-terminal" evidence="14">
    <location>
        <begin position="1072"/>
        <end position="1231"/>
    </location>
</feature>
<evidence type="ECO:0000256" key="6">
    <source>
        <dbReference type="ARBA" id="ARBA00022801"/>
    </source>
</evidence>
<reference evidence="16 19" key="1">
    <citation type="submission" date="2019-07" db="EMBL/GenBank/DDBJ databases">
        <title>Venturia inaequalis Genome Resource.</title>
        <authorList>
            <person name="Lichtner F.J."/>
        </authorList>
    </citation>
    <scope>NUCLEOTIDE SEQUENCE [LARGE SCALE GENOMIC DNA]</scope>
    <source>
        <strain evidence="17 18">120213</strain>
        <strain evidence="15">Bline_iso_100314</strain>
        <strain evidence="16 19">DMI_063113</strain>
    </source>
</reference>
<keyword evidence="9" id="KW-0539">Nucleus</keyword>
<keyword evidence="19" id="KW-1185">Reference proteome</keyword>
<dbReference type="Pfam" id="PF00271">
    <property type="entry name" value="Helicase_C"/>
    <property type="match status" value="1"/>
</dbReference>
<feature type="region of interest" description="Disordered" evidence="11">
    <location>
        <begin position="1"/>
        <end position="71"/>
    </location>
</feature>
<evidence type="ECO:0000256" key="4">
    <source>
        <dbReference type="ARBA" id="ARBA00022741"/>
    </source>
</evidence>
<organism evidence="16 19">
    <name type="scientific">Venturia inaequalis</name>
    <name type="common">Apple scab fungus</name>
    <dbReference type="NCBI Taxonomy" id="5025"/>
    <lineage>
        <taxon>Eukaryota</taxon>
        <taxon>Fungi</taxon>
        <taxon>Dikarya</taxon>
        <taxon>Ascomycota</taxon>
        <taxon>Pezizomycotina</taxon>
        <taxon>Dothideomycetes</taxon>
        <taxon>Pleosporomycetidae</taxon>
        <taxon>Venturiales</taxon>
        <taxon>Venturiaceae</taxon>
        <taxon>Venturia</taxon>
    </lineage>
</organism>
<dbReference type="GO" id="GO:0140658">
    <property type="term" value="F:ATP-dependent chromatin remodeler activity"/>
    <property type="evidence" value="ECO:0007669"/>
    <property type="project" value="TreeGrafter"/>
</dbReference>
<dbReference type="InterPro" id="IPR049730">
    <property type="entry name" value="SNF2/RAD54-like_C"/>
</dbReference>
<dbReference type="EMBL" id="WNWS01000022">
    <property type="protein sequence ID" value="KAE9987071.1"/>
    <property type="molecule type" value="Genomic_DNA"/>
</dbReference>
<evidence type="ECO:0000259" key="13">
    <source>
        <dbReference type="PROSITE" id="PS51192"/>
    </source>
</evidence>
<dbReference type="Pfam" id="PF00176">
    <property type="entry name" value="SNF2-rel_dom"/>
    <property type="match status" value="1"/>
</dbReference>
<feature type="compositionally biased region" description="Acidic residues" evidence="11">
    <location>
        <begin position="278"/>
        <end position="290"/>
    </location>
</feature>
<dbReference type="InterPro" id="IPR001650">
    <property type="entry name" value="Helicase_C-like"/>
</dbReference>
<evidence type="ECO:0000256" key="3">
    <source>
        <dbReference type="ARBA" id="ARBA00022723"/>
    </source>
</evidence>
<dbReference type="InterPro" id="IPR013083">
    <property type="entry name" value="Znf_RING/FYVE/PHD"/>
</dbReference>
<dbReference type="GO" id="GO:0005524">
    <property type="term" value="F:ATP binding"/>
    <property type="evidence" value="ECO:0007669"/>
    <property type="project" value="UniProtKB-KW"/>
</dbReference>
<dbReference type="InterPro" id="IPR011011">
    <property type="entry name" value="Znf_FYVE_PHD"/>
</dbReference>
<dbReference type="InterPro" id="IPR000330">
    <property type="entry name" value="SNF2_N"/>
</dbReference>
<feature type="compositionally biased region" description="Low complexity" evidence="11">
    <location>
        <begin position="1"/>
        <end position="20"/>
    </location>
</feature>
<dbReference type="CDD" id="cd15489">
    <property type="entry name" value="PHD_SF"/>
    <property type="match status" value="1"/>
</dbReference>
<dbReference type="GO" id="GO:0042393">
    <property type="term" value="F:histone binding"/>
    <property type="evidence" value="ECO:0007669"/>
    <property type="project" value="TreeGrafter"/>
</dbReference>
<dbReference type="SMART" id="SM00487">
    <property type="entry name" value="DEXDc"/>
    <property type="match status" value="1"/>
</dbReference>
<feature type="compositionally biased region" description="Basic and acidic residues" evidence="11">
    <location>
        <begin position="329"/>
        <end position="339"/>
    </location>
</feature>
<feature type="domain" description="Helicase ATP-binding" evidence="13">
    <location>
        <begin position="768"/>
        <end position="939"/>
    </location>
</feature>
<feature type="compositionally biased region" description="Low complexity" evidence="11">
    <location>
        <begin position="1447"/>
        <end position="1461"/>
    </location>
</feature>
<dbReference type="GO" id="GO:0000785">
    <property type="term" value="C:chromatin"/>
    <property type="evidence" value="ECO:0007669"/>
    <property type="project" value="TreeGrafter"/>
</dbReference>
<feature type="compositionally biased region" description="Basic residues" evidence="11">
    <location>
        <begin position="203"/>
        <end position="224"/>
    </location>
</feature>
<dbReference type="InterPro" id="IPR014001">
    <property type="entry name" value="Helicase_ATP-bd"/>
</dbReference>
<evidence type="ECO:0000313" key="18">
    <source>
        <dbReference type="Proteomes" id="UP000447873"/>
    </source>
</evidence>
<dbReference type="GO" id="GO:0008270">
    <property type="term" value="F:zinc ion binding"/>
    <property type="evidence" value="ECO:0007669"/>
    <property type="project" value="UniProtKB-KW"/>
</dbReference>
<dbReference type="SMART" id="SM00249">
    <property type="entry name" value="PHD"/>
    <property type="match status" value="2"/>
</dbReference>
<evidence type="ECO:0008006" key="20">
    <source>
        <dbReference type="Google" id="ProtNLM"/>
    </source>
</evidence>
<evidence type="ECO:0000313" key="19">
    <source>
        <dbReference type="Proteomes" id="UP000490939"/>
    </source>
</evidence>
<dbReference type="InterPro" id="IPR038718">
    <property type="entry name" value="SNF2-like_sf"/>
</dbReference>
<evidence type="ECO:0000256" key="9">
    <source>
        <dbReference type="ARBA" id="ARBA00023242"/>
    </source>
</evidence>
<dbReference type="PANTHER" id="PTHR45623:SF17">
    <property type="entry name" value="CHROMODOMAIN-HELICASE-DNA-BINDING PROTEIN 3-RELATED"/>
    <property type="match status" value="1"/>
</dbReference>
<evidence type="ECO:0000256" key="2">
    <source>
        <dbReference type="ARBA" id="ARBA00011353"/>
    </source>
</evidence>
<protein>
    <recommendedName>
        <fullName evidence="20">Chromatin remodeling complex subunit</fullName>
    </recommendedName>
</protein>
<feature type="domain" description="PHD-type" evidence="12">
    <location>
        <begin position="387"/>
        <end position="446"/>
    </location>
</feature>
<dbReference type="Pfam" id="PF15446">
    <property type="entry name" value="zf-PHD-like"/>
    <property type="match status" value="1"/>
</dbReference>
<dbReference type="GO" id="GO:0005634">
    <property type="term" value="C:nucleus"/>
    <property type="evidence" value="ECO:0007669"/>
    <property type="project" value="UniProtKB-SubCell"/>
</dbReference>
<evidence type="ECO:0000313" key="15">
    <source>
        <dbReference type="EMBL" id="KAE9967989.1"/>
    </source>
</evidence>
<dbReference type="EMBL" id="WNWQ01000436">
    <property type="protein sequence ID" value="KAE9967989.1"/>
    <property type="molecule type" value="Genomic_DNA"/>
</dbReference>
<dbReference type="InterPro" id="IPR055565">
    <property type="entry name" value="DUF7141"/>
</dbReference>
<evidence type="ECO:0000256" key="8">
    <source>
        <dbReference type="ARBA" id="ARBA00022840"/>
    </source>
</evidence>
<dbReference type="SUPFAM" id="SSF54160">
    <property type="entry name" value="Chromo domain-like"/>
    <property type="match status" value="1"/>
</dbReference>
<dbReference type="PROSITE" id="PS51192">
    <property type="entry name" value="HELICASE_ATP_BIND_1"/>
    <property type="match status" value="1"/>
</dbReference>
<dbReference type="InterPro" id="IPR019787">
    <property type="entry name" value="Znf_PHD-finger"/>
</dbReference>
<dbReference type="SUPFAM" id="SSF52540">
    <property type="entry name" value="P-loop containing nucleoside triphosphate hydrolases"/>
    <property type="match status" value="2"/>
</dbReference>
<accession>A0A8H3VEP9</accession>
<dbReference type="CDD" id="cd18793">
    <property type="entry name" value="SF2_C_SNF"/>
    <property type="match status" value="1"/>
</dbReference>
<dbReference type="Proteomes" id="UP000433883">
    <property type="component" value="Unassembled WGS sequence"/>
</dbReference>
<evidence type="ECO:0000256" key="7">
    <source>
        <dbReference type="ARBA" id="ARBA00022833"/>
    </source>
</evidence>